<keyword evidence="9" id="KW-1185">Reference proteome</keyword>
<evidence type="ECO:0000256" key="5">
    <source>
        <dbReference type="SAM" id="MobiDB-lite"/>
    </source>
</evidence>
<dbReference type="KEGG" id="ggo:101124459"/>
<dbReference type="PANTHER" id="PTHR34834:SF1">
    <property type="entry name" value="SPERMATID MATURATION PROTEIN 1"/>
    <property type="match status" value="1"/>
</dbReference>
<evidence type="ECO:0000313" key="9">
    <source>
        <dbReference type="Proteomes" id="UP000001519"/>
    </source>
</evidence>
<keyword evidence="4 6" id="KW-0472">Membrane</keyword>
<gene>
    <name evidence="8" type="primary">SPEM1</name>
</gene>
<feature type="domain" description="Spermatid maturation protein 1 N-terminal" evidence="7">
    <location>
        <begin position="19"/>
        <end position="107"/>
    </location>
</feature>
<sequence length="309" mass="34906">MAMVEQPRPEWASYHNCNSNSCQDLGNSVLLLLGLIICINISINIVTLLWSRFRGVLYQVFHDTICEKEAPKSSSLRKQTQPPKKQSSPAVHLRCTMDPVMMTVTPPPARRHRRRGSPTRWAHCPVAWAPDTDDEKPHQYPAICSYHWDVPEDWEGFQHTQGTWVPWSQDASEPPPQTIRFQPTVEERPLKTGIRSELGLRAYVYPVNPPPPSPEAPSHKNGGEGAVPEAEAAQYQPVPAPTLGPAVIPEFSQHRSSGRIVYDARDMRRRLWELTREVEALSRCYPLASGSSTAEETSKNWVYRSLTGR</sequence>
<evidence type="ECO:0000256" key="1">
    <source>
        <dbReference type="ARBA" id="ARBA00004167"/>
    </source>
</evidence>
<evidence type="ECO:0000313" key="8">
    <source>
        <dbReference type="Ensembl" id="ENSGGOP00000011518.3"/>
    </source>
</evidence>
<dbReference type="GO" id="GO:0005737">
    <property type="term" value="C:cytoplasm"/>
    <property type="evidence" value="ECO:0000318"/>
    <property type="project" value="GO_Central"/>
</dbReference>
<feature type="compositionally biased region" description="Polar residues" evidence="5">
    <location>
        <begin position="72"/>
        <end position="89"/>
    </location>
</feature>
<dbReference type="PANTHER" id="PTHR34834">
    <property type="entry name" value="SPERMATID MATURATION PROTEIN 1"/>
    <property type="match status" value="1"/>
</dbReference>
<organism evidence="8 9">
    <name type="scientific">Gorilla gorilla gorilla</name>
    <name type="common">Western lowland gorilla</name>
    <dbReference type="NCBI Taxonomy" id="9595"/>
    <lineage>
        <taxon>Eukaryota</taxon>
        <taxon>Metazoa</taxon>
        <taxon>Chordata</taxon>
        <taxon>Craniata</taxon>
        <taxon>Vertebrata</taxon>
        <taxon>Euteleostomi</taxon>
        <taxon>Mammalia</taxon>
        <taxon>Eutheria</taxon>
        <taxon>Euarchontoglires</taxon>
        <taxon>Primates</taxon>
        <taxon>Haplorrhini</taxon>
        <taxon>Catarrhini</taxon>
        <taxon>Hominidae</taxon>
        <taxon>Gorilla</taxon>
    </lineage>
</organism>
<dbReference type="InParanoid" id="G3R818"/>
<dbReference type="CTD" id="374768"/>
<evidence type="ECO:0000256" key="3">
    <source>
        <dbReference type="ARBA" id="ARBA00022989"/>
    </source>
</evidence>
<reference evidence="8" key="4">
    <citation type="submission" date="2025-09" db="UniProtKB">
        <authorList>
            <consortium name="Ensembl"/>
        </authorList>
    </citation>
    <scope>IDENTIFICATION</scope>
</reference>
<evidence type="ECO:0000256" key="4">
    <source>
        <dbReference type="ARBA" id="ARBA00023136"/>
    </source>
</evidence>
<dbReference type="EMBL" id="CABD030103499">
    <property type="status" value="NOT_ANNOTATED_CDS"/>
    <property type="molecule type" value="Genomic_DNA"/>
</dbReference>
<keyword evidence="3 6" id="KW-1133">Transmembrane helix</keyword>
<accession>G3R818</accession>
<evidence type="ECO:0000256" key="6">
    <source>
        <dbReference type="SAM" id="Phobius"/>
    </source>
</evidence>
<dbReference type="GO" id="GO:0007291">
    <property type="term" value="P:sperm individualization"/>
    <property type="evidence" value="ECO:0000318"/>
    <property type="project" value="GO_Central"/>
</dbReference>
<dbReference type="FunCoup" id="G3R818">
    <property type="interactions" value="49"/>
</dbReference>
<dbReference type="HOGENOM" id="CLU_078808_0_0_1"/>
<dbReference type="OMA" id="PAICSYH"/>
<reference evidence="9" key="1">
    <citation type="submission" date="2011-05" db="EMBL/GenBank/DDBJ databases">
        <title>Insights into the evolution of the great apes provided by the gorilla genome.</title>
        <authorList>
            <person name="Scally A."/>
        </authorList>
    </citation>
    <scope>NUCLEOTIDE SEQUENCE [LARGE SCALE GENOMIC DNA]</scope>
</reference>
<dbReference type="GO" id="GO:0030317">
    <property type="term" value="P:flagellated sperm motility"/>
    <property type="evidence" value="ECO:0000318"/>
    <property type="project" value="GO_Central"/>
</dbReference>
<dbReference type="GO" id="GO:0016020">
    <property type="term" value="C:membrane"/>
    <property type="evidence" value="ECO:0007669"/>
    <property type="project" value="UniProtKB-SubCell"/>
</dbReference>
<dbReference type="GeneID" id="101124459"/>
<comment type="subcellular location">
    <subcellularLocation>
        <location evidence="1">Membrane</location>
        <topology evidence="1">Single-pass membrane protein</topology>
    </subcellularLocation>
</comment>
<dbReference type="Proteomes" id="UP000001519">
    <property type="component" value="Chromosome 17"/>
</dbReference>
<feature type="region of interest" description="Disordered" evidence="5">
    <location>
        <begin position="71"/>
        <end position="91"/>
    </location>
</feature>
<evidence type="ECO:0000256" key="2">
    <source>
        <dbReference type="ARBA" id="ARBA00022692"/>
    </source>
</evidence>
<reference evidence="8" key="3">
    <citation type="submission" date="2025-08" db="UniProtKB">
        <authorList>
            <consortium name="Ensembl"/>
        </authorList>
    </citation>
    <scope>IDENTIFICATION</scope>
</reference>
<name>G3R818_GORGO</name>
<feature type="region of interest" description="Disordered" evidence="5">
    <location>
        <begin position="208"/>
        <end position="231"/>
    </location>
</feature>
<reference evidence="8 9" key="2">
    <citation type="journal article" date="2012" name="Nature">
        <title>Insights into hominid evolution from the gorilla genome sequence.</title>
        <authorList>
            <person name="Scally A."/>
            <person name="Dutheil J.Y."/>
            <person name="Hillier L.W."/>
            <person name="Jordan G.E."/>
            <person name="Goodhead I."/>
            <person name="Herrero J."/>
            <person name="Hobolth A."/>
            <person name="Lappalainen T."/>
            <person name="Mailund T."/>
            <person name="Marques-Bonet T."/>
            <person name="McCarthy S."/>
            <person name="Montgomery S.H."/>
            <person name="Schwalie P.C."/>
            <person name="Tang Y.A."/>
            <person name="Ward M.C."/>
            <person name="Xue Y."/>
            <person name="Yngvadottir B."/>
            <person name="Alkan C."/>
            <person name="Andersen L.N."/>
            <person name="Ayub Q."/>
            <person name="Ball E.V."/>
            <person name="Beal K."/>
            <person name="Bradley B.J."/>
            <person name="Chen Y."/>
            <person name="Clee C.M."/>
            <person name="Fitzgerald S."/>
            <person name="Graves T.A."/>
            <person name="Gu Y."/>
            <person name="Heath P."/>
            <person name="Heger A."/>
            <person name="Karakoc E."/>
            <person name="Kolb-Kokocinski A."/>
            <person name="Laird G.K."/>
            <person name="Lunter G."/>
            <person name="Meader S."/>
            <person name="Mort M."/>
            <person name="Mullikin J.C."/>
            <person name="Munch K."/>
            <person name="O'Connor T.D."/>
            <person name="Phillips A.D."/>
            <person name="Prado-Martinez J."/>
            <person name="Rogers A.S."/>
            <person name="Sajjadian S."/>
            <person name="Schmidt D."/>
            <person name="Shaw K."/>
            <person name="Simpson J.T."/>
            <person name="Stenson P.D."/>
            <person name="Turner D.J."/>
            <person name="Vigilant L."/>
            <person name="Vilella A.J."/>
            <person name="Whitener W."/>
            <person name="Zhu B."/>
            <person name="Cooper D.N."/>
            <person name="de Jong P."/>
            <person name="Dermitzakis E.T."/>
            <person name="Eichler E.E."/>
            <person name="Flicek P."/>
            <person name="Goldman N."/>
            <person name="Mundy N.I."/>
            <person name="Ning Z."/>
            <person name="Odom D.T."/>
            <person name="Ponting C.P."/>
            <person name="Quail M.A."/>
            <person name="Ryder O.A."/>
            <person name="Searle S.M."/>
            <person name="Warren W.C."/>
            <person name="Wilson R.K."/>
            <person name="Schierup M.H."/>
            <person name="Rogers J."/>
            <person name="Tyler-Smith C."/>
            <person name="Durbin R."/>
        </authorList>
    </citation>
    <scope>NUCLEOTIDE SEQUENCE [LARGE SCALE GENOMIC DNA]</scope>
</reference>
<dbReference type="InterPro" id="IPR031368">
    <property type="entry name" value="SPEM1_N"/>
</dbReference>
<proteinExistence type="predicted"/>
<dbReference type="STRING" id="9593.ENSGGOP00000011518"/>
<dbReference type="AlphaFoldDB" id="G3R818"/>
<protein>
    <submittedName>
        <fullName evidence="8">Spermatid maturation 1</fullName>
    </submittedName>
</protein>
<feature type="transmembrane region" description="Helical" evidence="6">
    <location>
        <begin position="29"/>
        <end position="50"/>
    </location>
</feature>
<dbReference type="GeneTree" id="ENSGT00510000049389"/>
<evidence type="ECO:0000259" key="7">
    <source>
        <dbReference type="Pfam" id="PF15670"/>
    </source>
</evidence>
<dbReference type="eggNOG" id="ENOG502ST8J">
    <property type="taxonomic scope" value="Eukaryota"/>
</dbReference>
<keyword evidence="2 6" id="KW-0812">Transmembrane</keyword>
<dbReference type="Ensembl" id="ENSGGOT00000011851.3">
    <property type="protein sequence ID" value="ENSGGOP00000011518.3"/>
    <property type="gene ID" value="ENSGGOG00000011808.3"/>
</dbReference>
<dbReference type="Pfam" id="PF15670">
    <property type="entry name" value="Spem1"/>
    <property type="match status" value="1"/>
</dbReference>
<dbReference type="Bgee" id="ENSGGOG00000011808">
    <property type="expression patterns" value="Expressed in testis and 1 other cell type or tissue"/>
</dbReference>